<dbReference type="Proteomes" id="UP000839726">
    <property type="component" value="Unassembled WGS sequence"/>
</dbReference>
<evidence type="ECO:0000313" key="2">
    <source>
        <dbReference type="EMBL" id="EBS2695317.1"/>
    </source>
</evidence>
<protein>
    <submittedName>
        <fullName evidence="2">DUF3644 domain-containing protein</fullName>
    </submittedName>
</protein>
<accession>A0A5U9KVQ4</accession>
<dbReference type="AlphaFoldDB" id="A0A5U9KVQ4"/>
<evidence type="ECO:0000259" key="1">
    <source>
        <dbReference type="Pfam" id="PF12358"/>
    </source>
</evidence>
<dbReference type="EMBL" id="AAGUYM010000033">
    <property type="protein sequence ID" value="EBS2695317.1"/>
    <property type="molecule type" value="Genomic_DNA"/>
</dbReference>
<feature type="domain" description="DUF3644" evidence="1">
    <location>
        <begin position="99"/>
        <end position="273"/>
    </location>
</feature>
<organism evidence="2">
    <name type="scientific">Salmonella newport</name>
    <dbReference type="NCBI Taxonomy" id="108619"/>
    <lineage>
        <taxon>Bacteria</taxon>
        <taxon>Pseudomonadati</taxon>
        <taxon>Pseudomonadota</taxon>
        <taxon>Gammaproteobacteria</taxon>
        <taxon>Enterobacterales</taxon>
        <taxon>Enterobacteriaceae</taxon>
        <taxon>Salmonella</taxon>
    </lineage>
</organism>
<name>A0A5U9KVQ4_SALNE</name>
<gene>
    <name evidence="2" type="ORF">DRY71_21765</name>
</gene>
<reference evidence="2" key="1">
    <citation type="submission" date="2018-07" db="EMBL/GenBank/DDBJ databases">
        <authorList>
            <person name="Ashton P.M."/>
            <person name="Dallman T."/>
            <person name="Nair S."/>
            <person name="De Pinna E."/>
            <person name="Peters T."/>
            <person name="Grant K."/>
        </authorList>
    </citation>
    <scope>NUCLEOTIDE SEQUENCE [LARGE SCALE GENOMIC DNA]</scope>
    <source>
        <strain evidence="2">436933</strain>
    </source>
</reference>
<dbReference type="Pfam" id="PF12358">
    <property type="entry name" value="DUF3644"/>
    <property type="match status" value="1"/>
</dbReference>
<comment type="caution">
    <text evidence="2">The sequence shown here is derived from an EMBL/GenBank/DDBJ whole genome shotgun (WGS) entry which is preliminary data.</text>
</comment>
<dbReference type="InterPro" id="IPR022104">
    <property type="entry name" value="DUF3644"/>
</dbReference>
<sequence>MKVSRKLEALFMFLSEKEREGSSFSRDDILTATGWKPATFKTYWTKGQLSDFISSIEEDVFEASNCLNISLIEFSKLLSQSKHRRALGHNCKSKLAKALLSKSRDNMMLALELYNRPSIENRMDAFVMCFCTAWEQLLKAVMIEKDGEGSIFRKGSKRGFKETLSLRECLDKLFHENSKVKNNIEQITVFRDQAVHLLMPEIQGIASRIFQSGVLNYSSYFERFTEVPFLSSNSAGMISLVGEFRTPPISVLKSIYGDIADDILELATTLQHEVDEKNDIEYAIPLNVKLVFAKSDDEGNTITLAKAEDGIEGLKKALIIEKPVDRSKTHPYLQKDAIEEINKKLYELYSVEVIDKHLSFTDKKTGRKVINKNCFDAVICKNSWKNSNNKYHHENSNPEYHYYSLALVDDFIKKIMEHEYYLCNTKKWYNKNRIRKNRAH</sequence>
<proteinExistence type="predicted"/>